<organism evidence="1 2">
    <name type="scientific">Trichinella zimbabwensis</name>
    <dbReference type="NCBI Taxonomy" id="268475"/>
    <lineage>
        <taxon>Eukaryota</taxon>
        <taxon>Metazoa</taxon>
        <taxon>Ecdysozoa</taxon>
        <taxon>Nematoda</taxon>
        <taxon>Enoplea</taxon>
        <taxon>Dorylaimia</taxon>
        <taxon>Trichinellida</taxon>
        <taxon>Trichinellidae</taxon>
        <taxon>Trichinella</taxon>
    </lineage>
</organism>
<keyword evidence="2" id="KW-1185">Reference proteome</keyword>
<dbReference type="EMBL" id="JYDP01003497">
    <property type="protein sequence ID" value="KRY95731.1"/>
    <property type="molecule type" value="Genomic_DNA"/>
</dbReference>
<protein>
    <submittedName>
        <fullName evidence="1">Uncharacterized protein</fullName>
    </submittedName>
</protein>
<sequence length="45" mass="5475">LFINILRYVESNFHPVFDDIFVEDYRNMQFEQNPVMDKSQSCLCE</sequence>
<name>A0A0V1GDG7_9BILA</name>
<dbReference type="AlphaFoldDB" id="A0A0V1GDG7"/>
<evidence type="ECO:0000313" key="1">
    <source>
        <dbReference type="EMBL" id="KRY95731.1"/>
    </source>
</evidence>
<gene>
    <name evidence="1" type="ORF">T11_6749</name>
</gene>
<accession>A0A0V1GDG7</accession>
<comment type="caution">
    <text evidence="1">The sequence shown here is derived from an EMBL/GenBank/DDBJ whole genome shotgun (WGS) entry which is preliminary data.</text>
</comment>
<feature type="non-terminal residue" evidence="1">
    <location>
        <position position="1"/>
    </location>
</feature>
<proteinExistence type="predicted"/>
<dbReference type="Proteomes" id="UP000055024">
    <property type="component" value="Unassembled WGS sequence"/>
</dbReference>
<feature type="non-terminal residue" evidence="1">
    <location>
        <position position="45"/>
    </location>
</feature>
<reference evidence="1 2" key="1">
    <citation type="submission" date="2015-01" db="EMBL/GenBank/DDBJ databases">
        <title>Evolution of Trichinella species and genotypes.</title>
        <authorList>
            <person name="Korhonen P.K."/>
            <person name="Edoardo P."/>
            <person name="Giuseppe L.R."/>
            <person name="Gasser R.B."/>
        </authorList>
    </citation>
    <scope>NUCLEOTIDE SEQUENCE [LARGE SCALE GENOMIC DNA]</scope>
    <source>
        <strain evidence="1">ISS1029</strain>
    </source>
</reference>
<evidence type="ECO:0000313" key="2">
    <source>
        <dbReference type="Proteomes" id="UP000055024"/>
    </source>
</evidence>